<evidence type="ECO:0000313" key="2">
    <source>
        <dbReference type="Proteomes" id="UP000828390"/>
    </source>
</evidence>
<dbReference type="EMBL" id="JAIWYP010000014">
    <property type="protein sequence ID" value="KAH3706085.1"/>
    <property type="molecule type" value="Genomic_DNA"/>
</dbReference>
<accession>A0A9D4BRB6</accession>
<reference evidence="1" key="2">
    <citation type="submission" date="2020-11" db="EMBL/GenBank/DDBJ databases">
        <authorList>
            <person name="McCartney M.A."/>
            <person name="Auch B."/>
            <person name="Kono T."/>
            <person name="Mallez S."/>
            <person name="Becker A."/>
            <person name="Gohl D.M."/>
            <person name="Silverstein K.A.T."/>
            <person name="Koren S."/>
            <person name="Bechman K.B."/>
            <person name="Herman A."/>
            <person name="Abrahante J.E."/>
            <person name="Garbe J."/>
        </authorList>
    </citation>
    <scope>NUCLEOTIDE SEQUENCE</scope>
    <source>
        <strain evidence="1">Duluth1</strain>
        <tissue evidence="1">Whole animal</tissue>
    </source>
</reference>
<evidence type="ECO:0000313" key="1">
    <source>
        <dbReference type="EMBL" id="KAH3706085.1"/>
    </source>
</evidence>
<protein>
    <submittedName>
        <fullName evidence="1">Uncharacterized protein</fullName>
    </submittedName>
</protein>
<dbReference type="Proteomes" id="UP000828390">
    <property type="component" value="Unassembled WGS sequence"/>
</dbReference>
<name>A0A9D4BRB6_DREPO</name>
<sequence length="57" mass="6093">MNKTRVYSLFACWCTQKWSGQTTAGDCADDGRAGGLTCGLTGVGAKSRLQSFHNVVH</sequence>
<reference evidence="1" key="1">
    <citation type="journal article" date="2019" name="bioRxiv">
        <title>The Genome of the Zebra Mussel, Dreissena polymorpha: A Resource for Invasive Species Research.</title>
        <authorList>
            <person name="McCartney M.A."/>
            <person name="Auch B."/>
            <person name="Kono T."/>
            <person name="Mallez S."/>
            <person name="Zhang Y."/>
            <person name="Obille A."/>
            <person name="Becker A."/>
            <person name="Abrahante J.E."/>
            <person name="Garbe J."/>
            <person name="Badalamenti J.P."/>
            <person name="Herman A."/>
            <person name="Mangelson H."/>
            <person name="Liachko I."/>
            <person name="Sullivan S."/>
            <person name="Sone E.D."/>
            <person name="Koren S."/>
            <person name="Silverstein K.A.T."/>
            <person name="Beckman K.B."/>
            <person name="Gohl D.M."/>
        </authorList>
    </citation>
    <scope>NUCLEOTIDE SEQUENCE</scope>
    <source>
        <strain evidence="1">Duluth1</strain>
        <tissue evidence="1">Whole animal</tissue>
    </source>
</reference>
<organism evidence="1 2">
    <name type="scientific">Dreissena polymorpha</name>
    <name type="common">Zebra mussel</name>
    <name type="synonym">Mytilus polymorpha</name>
    <dbReference type="NCBI Taxonomy" id="45954"/>
    <lineage>
        <taxon>Eukaryota</taxon>
        <taxon>Metazoa</taxon>
        <taxon>Spiralia</taxon>
        <taxon>Lophotrochozoa</taxon>
        <taxon>Mollusca</taxon>
        <taxon>Bivalvia</taxon>
        <taxon>Autobranchia</taxon>
        <taxon>Heteroconchia</taxon>
        <taxon>Euheterodonta</taxon>
        <taxon>Imparidentia</taxon>
        <taxon>Neoheterodontei</taxon>
        <taxon>Myida</taxon>
        <taxon>Dreissenoidea</taxon>
        <taxon>Dreissenidae</taxon>
        <taxon>Dreissena</taxon>
    </lineage>
</organism>
<keyword evidence="2" id="KW-1185">Reference proteome</keyword>
<comment type="caution">
    <text evidence="1">The sequence shown here is derived from an EMBL/GenBank/DDBJ whole genome shotgun (WGS) entry which is preliminary data.</text>
</comment>
<proteinExistence type="predicted"/>
<dbReference type="AlphaFoldDB" id="A0A9D4BRB6"/>
<gene>
    <name evidence="1" type="ORF">DPMN_065465</name>
</gene>